<dbReference type="PANTHER" id="PTHR30627">
    <property type="entry name" value="PEPTIDOGLYCAN D,D-TRANSPEPTIDASE"/>
    <property type="match status" value="1"/>
</dbReference>
<dbReference type="Pfam" id="PF03717">
    <property type="entry name" value="PBP_dimer"/>
    <property type="match status" value="1"/>
</dbReference>
<dbReference type="Proteomes" id="UP000034368">
    <property type="component" value="Unassembled WGS sequence"/>
</dbReference>
<keyword evidence="2 3" id="KW-0472">Membrane</keyword>
<organism evidence="6 7">
    <name type="scientific">Candidatus Yanofskybacteria bacterium GW2011_GWB1_45_11</name>
    <dbReference type="NCBI Taxonomy" id="1619026"/>
    <lineage>
        <taxon>Bacteria</taxon>
        <taxon>Candidatus Yanofskyibacteriota</taxon>
    </lineage>
</organism>
<dbReference type="InterPro" id="IPR050515">
    <property type="entry name" value="Beta-lactam/transpept"/>
</dbReference>
<dbReference type="SUPFAM" id="SSF56601">
    <property type="entry name" value="beta-lactamase/transpeptidase-like"/>
    <property type="match status" value="1"/>
</dbReference>
<evidence type="ECO:0000259" key="5">
    <source>
        <dbReference type="Pfam" id="PF03717"/>
    </source>
</evidence>
<feature type="transmembrane region" description="Helical" evidence="3">
    <location>
        <begin position="12"/>
        <end position="33"/>
    </location>
</feature>
<dbReference type="Gene3D" id="3.30.450.330">
    <property type="match status" value="1"/>
</dbReference>
<feature type="domain" description="Penicillin-binding protein transpeptidase" evidence="4">
    <location>
        <begin position="266"/>
        <end position="569"/>
    </location>
</feature>
<evidence type="ECO:0000313" key="7">
    <source>
        <dbReference type="Proteomes" id="UP000034368"/>
    </source>
</evidence>
<dbReference type="InterPro" id="IPR001460">
    <property type="entry name" value="PCN-bd_Tpept"/>
</dbReference>
<keyword evidence="3" id="KW-1133">Transmembrane helix</keyword>
<gene>
    <name evidence="6" type="ORF">UW90_C0003G0050</name>
</gene>
<dbReference type="GO" id="GO:0008658">
    <property type="term" value="F:penicillin binding"/>
    <property type="evidence" value="ECO:0007669"/>
    <property type="project" value="InterPro"/>
</dbReference>
<protein>
    <submittedName>
        <fullName evidence="6">Peptidoglycan glycosyltransferase</fullName>
    </submittedName>
</protein>
<name>A0A0G1L2W6_9BACT</name>
<dbReference type="Gene3D" id="3.40.710.10">
    <property type="entry name" value="DD-peptidase/beta-lactamase superfamily"/>
    <property type="match status" value="1"/>
</dbReference>
<reference evidence="6 7" key="1">
    <citation type="journal article" date="2015" name="Nature">
        <title>rRNA introns, odd ribosomes, and small enigmatic genomes across a large radiation of phyla.</title>
        <authorList>
            <person name="Brown C.T."/>
            <person name="Hug L.A."/>
            <person name="Thomas B.C."/>
            <person name="Sharon I."/>
            <person name="Castelle C.J."/>
            <person name="Singh A."/>
            <person name="Wilkins M.J."/>
            <person name="Williams K.H."/>
            <person name="Banfield J.F."/>
        </authorList>
    </citation>
    <scope>NUCLEOTIDE SEQUENCE [LARGE SCALE GENOMIC DNA]</scope>
</reference>
<evidence type="ECO:0000256" key="3">
    <source>
        <dbReference type="SAM" id="Phobius"/>
    </source>
</evidence>
<feature type="domain" description="Penicillin-binding protein dimerisation" evidence="5">
    <location>
        <begin position="74"/>
        <end position="194"/>
    </location>
</feature>
<accession>A0A0G1L2W6</accession>
<dbReference type="EMBL" id="LCKD01000003">
    <property type="protein sequence ID" value="KKT90326.1"/>
    <property type="molecule type" value="Genomic_DNA"/>
</dbReference>
<evidence type="ECO:0000256" key="1">
    <source>
        <dbReference type="ARBA" id="ARBA00004370"/>
    </source>
</evidence>
<comment type="subcellular location">
    <subcellularLocation>
        <location evidence="1">Membrane</location>
    </subcellularLocation>
</comment>
<keyword evidence="3" id="KW-0812">Transmembrane</keyword>
<dbReference type="Pfam" id="PF00905">
    <property type="entry name" value="Transpeptidase"/>
    <property type="match status" value="1"/>
</dbReference>
<evidence type="ECO:0000313" key="6">
    <source>
        <dbReference type="EMBL" id="KKT90326.1"/>
    </source>
</evidence>
<evidence type="ECO:0000256" key="2">
    <source>
        <dbReference type="ARBA" id="ARBA00023136"/>
    </source>
</evidence>
<dbReference type="InterPro" id="IPR005311">
    <property type="entry name" value="PBP_dimer"/>
</dbReference>
<keyword evidence="6" id="KW-0808">Transferase</keyword>
<comment type="caution">
    <text evidence="6">The sequence shown here is derived from an EMBL/GenBank/DDBJ whole genome shotgun (WGS) entry which is preliminary data.</text>
</comment>
<dbReference type="InterPro" id="IPR012338">
    <property type="entry name" value="Beta-lactam/transpept-like"/>
</dbReference>
<dbReference type="PANTHER" id="PTHR30627:SF1">
    <property type="entry name" value="PEPTIDOGLYCAN D,D-TRANSPEPTIDASE FTSI"/>
    <property type="match status" value="1"/>
</dbReference>
<dbReference type="GO" id="GO:0016740">
    <property type="term" value="F:transferase activity"/>
    <property type="evidence" value="ECO:0007669"/>
    <property type="project" value="UniProtKB-KW"/>
</dbReference>
<dbReference type="PATRIC" id="fig|1619026.3.peg.197"/>
<dbReference type="InterPro" id="IPR036138">
    <property type="entry name" value="PBP_dimer_sf"/>
</dbReference>
<dbReference type="SUPFAM" id="SSF56519">
    <property type="entry name" value="Penicillin binding protein dimerisation domain"/>
    <property type="match status" value="1"/>
</dbReference>
<dbReference type="GO" id="GO:0071555">
    <property type="term" value="P:cell wall organization"/>
    <property type="evidence" value="ECO:0007669"/>
    <property type="project" value="TreeGrafter"/>
</dbReference>
<sequence>MSRHETLRVNIFFGCIILVSSLILYRLFILSYIKHTAYSLSAAAQSDNINNVLARGNIYFKDPLSEETNNLFLAATNKKFPTAHVVPNKIPPDSRNEIAEKLSGIVAADKEAVLKILNSNSSNLKVLARKISNEQVNAVKGMGLKGVGVSYEMDRFYPGGNTGADVLGFLGYDSSGRSGQYGVEAYYDSDLFGRVDDPSKAPIESAKGLISSAKGLFSKDYKPIPSPDIKINRPADLVLTIDKNIQAYIEDKAEELMAKWSATGVTIIVQDPATGKILSIVDRPTFNPNSYSTAKPEMFLNRSTQEIFEPGSSFKPFTMAAGLDLAKITPQSFFHDTGSVTVAGYTIKNFSDKIFGSVTMSQVLEKSINTGVMHVENLVGDDNFLNYVVNMGFGQKTGIDMPGELHGDITNLYSGRKINYLTASFGQGIAVTPMQLINAYSAIANGGKLMRPYVVEKIIKENGKEEITKPEIVAIPIGDKTSQKLKSMLVSVVDNGFDKARIAGYDVAGKTGTAQIPDGKGGYLENEFIHDFVGFAPAYNPKFVVLIKMDKPQGITFAADSLSPTFKDIANYLIRYFNIPPTR</sequence>
<dbReference type="Gene3D" id="3.90.1310.10">
    <property type="entry name" value="Penicillin-binding protein 2a (Domain 2)"/>
    <property type="match status" value="1"/>
</dbReference>
<proteinExistence type="predicted"/>
<evidence type="ECO:0000259" key="4">
    <source>
        <dbReference type="Pfam" id="PF00905"/>
    </source>
</evidence>
<dbReference type="GO" id="GO:0005886">
    <property type="term" value="C:plasma membrane"/>
    <property type="evidence" value="ECO:0007669"/>
    <property type="project" value="TreeGrafter"/>
</dbReference>
<dbReference type="AlphaFoldDB" id="A0A0G1L2W6"/>